<accession>A0ABU6PSV1</accession>
<dbReference type="InterPro" id="IPR051454">
    <property type="entry name" value="RNA/ubiquinone_mod_enzymes"/>
</dbReference>
<dbReference type="RefSeq" id="WP_328277991.1">
    <property type="nucleotide sequence ID" value="NZ_JARTLD010000028.1"/>
</dbReference>
<reference evidence="1 2" key="1">
    <citation type="submission" date="2023-03" db="EMBL/GenBank/DDBJ databases">
        <title>Bacillus Genome Sequencing.</title>
        <authorList>
            <person name="Dunlap C."/>
        </authorList>
    </citation>
    <scope>NUCLEOTIDE SEQUENCE [LARGE SCALE GENOMIC DNA]</scope>
    <source>
        <strain evidence="1 2">NRS-52</strain>
    </source>
</reference>
<comment type="caution">
    <text evidence="1">The sequence shown here is derived from an EMBL/GenBank/DDBJ whole genome shotgun (WGS) entry which is preliminary data.</text>
</comment>
<name>A0ABU6PSV1_9BACL</name>
<dbReference type="EMBL" id="JARTLD010000028">
    <property type="protein sequence ID" value="MED5017968.1"/>
    <property type="molecule type" value="Genomic_DNA"/>
</dbReference>
<evidence type="ECO:0000313" key="2">
    <source>
        <dbReference type="Proteomes" id="UP001343257"/>
    </source>
</evidence>
<sequence length="667" mass="74599">MDLKIEMVEGIAVSRWFGKKEIELLAPVGTFEIFKEVIEAPCDAVYLGGPAFNMRLMRKGYNFTLEEITEAVNIAHSLGKKVYVTVNNLLSEAEVEDAREYLRFLAKARVDALIVQDFAVLSLVNEMGLQLPLHASVMMNVHNLEMVKALQELGVTRVVTSREMDLQTARYIRVSSGMELEYFIHGDMCVAHGANCHYSSYVFGMSSSRGKCMKPCRWDYRVKKDGSVYPAEYPLAVKDMYMYEHIPELIEAGICSFKIEGRMRDASFVLMLVNSYADAIDRYIEDPVGFDRMQDAQHLYEHRKRDFSTAYAFGKPGLANINRRYEGTGKFYSTGRVFSTPTPEKEMGEQRITEVRGYLSGSLEEAQGSRQEQPAARLSVRVNNMAQARAALEEGADDVYLSGDVFLPDLPFTRQDIESLCAAKGPSRIILGLPRMMTELHFEQYLQLLGGGRRLDLDGLLVTNLGAVRAFRQLDYPMIGDASLNVYNHIAADFYGAQGLERVTASPEMTAGHLGDLLAHARVPLEMTVHGSPTVMYMEHDLYEYTELLEPVGEEDNRYVPNDVLVLMTDKGENPVYRDQHGRNHLLLSKELCLLPLMPDLIGAGVSCFRIEGAPYPVHALRTVIQAYRKALRLYAKAEAGAGAEAAVAGDLKPVFAGYTLGSLQFN</sequence>
<dbReference type="Pfam" id="PF01136">
    <property type="entry name" value="Peptidase_U32"/>
    <property type="match status" value="2"/>
</dbReference>
<proteinExistence type="predicted"/>
<protein>
    <submittedName>
        <fullName evidence="1">U32 family peptidase</fullName>
    </submittedName>
</protein>
<gene>
    <name evidence="1" type="ORF">P9847_11710</name>
</gene>
<dbReference type="PANTHER" id="PTHR30217:SF10">
    <property type="entry name" value="23S RRNA 5-HYDROXYCYTIDINE C2501 SYNTHASE"/>
    <property type="match status" value="1"/>
</dbReference>
<dbReference type="InterPro" id="IPR001539">
    <property type="entry name" value="Peptidase_U32"/>
</dbReference>
<keyword evidence="2" id="KW-1185">Reference proteome</keyword>
<evidence type="ECO:0000313" key="1">
    <source>
        <dbReference type="EMBL" id="MED5017968.1"/>
    </source>
</evidence>
<dbReference type="Proteomes" id="UP001343257">
    <property type="component" value="Unassembled WGS sequence"/>
</dbReference>
<dbReference type="PANTHER" id="PTHR30217">
    <property type="entry name" value="PEPTIDASE U32 FAMILY"/>
    <property type="match status" value="1"/>
</dbReference>
<organism evidence="1 2">
    <name type="scientific">Paenibacillus chibensis</name>
    <dbReference type="NCBI Taxonomy" id="59846"/>
    <lineage>
        <taxon>Bacteria</taxon>
        <taxon>Bacillati</taxon>
        <taxon>Bacillota</taxon>
        <taxon>Bacilli</taxon>
        <taxon>Bacillales</taxon>
        <taxon>Paenibacillaceae</taxon>
        <taxon>Paenibacillus</taxon>
    </lineage>
</organism>